<sequence length="43" mass="5022">MRDMSGLRCTNGSFVTNIAIRLELDRCICKFTHEMRNADFRAK</sequence>
<protein>
    <submittedName>
        <fullName evidence="1">Uncharacterized protein</fullName>
    </submittedName>
</protein>
<evidence type="ECO:0000313" key="1">
    <source>
        <dbReference type="EMBL" id="CAA9358255.1"/>
    </source>
</evidence>
<dbReference type="AlphaFoldDB" id="A0A6J4MEZ1"/>
<accession>A0A6J4MEZ1</accession>
<proteinExistence type="predicted"/>
<organism evidence="1">
    <name type="scientific">uncultured Chloroflexia bacterium</name>
    <dbReference type="NCBI Taxonomy" id="1672391"/>
    <lineage>
        <taxon>Bacteria</taxon>
        <taxon>Bacillati</taxon>
        <taxon>Chloroflexota</taxon>
        <taxon>Chloroflexia</taxon>
        <taxon>environmental samples</taxon>
    </lineage>
</organism>
<name>A0A6J4MEZ1_9CHLR</name>
<dbReference type="EMBL" id="CADCTR010002526">
    <property type="protein sequence ID" value="CAA9358255.1"/>
    <property type="molecule type" value="Genomic_DNA"/>
</dbReference>
<gene>
    <name evidence="1" type="ORF">AVDCRST_MAG93-7494</name>
</gene>
<reference evidence="1" key="1">
    <citation type="submission" date="2020-02" db="EMBL/GenBank/DDBJ databases">
        <authorList>
            <person name="Meier V. D."/>
        </authorList>
    </citation>
    <scope>NUCLEOTIDE SEQUENCE</scope>
    <source>
        <strain evidence="1">AVDCRST_MAG93</strain>
    </source>
</reference>